<dbReference type="EMBL" id="ABCB02000016">
    <property type="protein sequence ID" value="EDO62199.1"/>
    <property type="molecule type" value="Genomic_DNA"/>
</dbReference>
<reference evidence="1 2" key="2">
    <citation type="submission" date="2007-08" db="EMBL/GenBank/DDBJ databases">
        <authorList>
            <person name="Fulton L."/>
            <person name="Clifton S."/>
            <person name="Fulton B."/>
            <person name="Xu J."/>
            <person name="Minx P."/>
            <person name="Pepin K.H."/>
            <person name="Johnson M."/>
            <person name="Thiruvilangam P."/>
            <person name="Bhonagiri V."/>
            <person name="Nash W.E."/>
            <person name="Wang C."/>
            <person name="Mardis E.R."/>
            <person name="Wilson R.K."/>
        </authorList>
    </citation>
    <scope>NUCLEOTIDE SEQUENCE [LARGE SCALE GENOMIC DNA]</scope>
    <source>
        <strain evidence="1 2">DSM 753</strain>
    </source>
</reference>
<reference evidence="1 2" key="1">
    <citation type="submission" date="2007-08" db="EMBL/GenBank/DDBJ databases">
        <title>Draft genome sequence of Clostridium leptum (DSM 753).</title>
        <authorList>
            <person name="Sudarsanam P."/>
            <person name="Ley R."/>
            <person name="Guruge J."/>
            <person name="Turnbaugh P.J."/>
            <person name="Mahowald M."/>
            <person name="Liep D."/>
            <person name="Gordon J."/>
        </authorList>
    </citation>
    <scope>NUCLEOTIDE SEQUENCE [LARGE SCALE GENOMIC DNA]</scope>
    <source>
        <strain evidence="1 2">DSM 753</strain>
    </source>
</reference>
<accession>A7VR77</accession>
<name>A7VR77_9FIRM</name>
<proteinExistence type="predicted"/>
<organism evidence="1 2">
    <name type="scientific">[Clostridium] leptum DSM 753</name>
    <dbReference type="NCBI Taxonomy" id="428125"/>
    <lineage>
        <taxon>Bacteria</taxon>
        <taxon>Bacillati</taxon>
        <taxon>Bacillota</taxon>
        <taxon>Clostridia</taxon>
        <taxon>Eubacteriales</taxon>
        <taxon>Oscillospiraceae</taxon>
        <taxon>Oscillospiraceae incertae sedis</taxon>
    </lineage>
</organism>
<comment type="caution">
    <text evidence="1">The sequence shown here is derived from an EMBL/GenBank/DDBJ whole genome shotgun (WGS) entry which is preliminary data.</text>
</comment>
<protein>
    <submittedName>
        <fullName evidence="1">Uncharacterized protein</fullName>
    </submittedName>
</protein>
<dbReference type="AlphaFoldDB" id="A7VR77"/>
<dbReference type="HOGENOM" id="CLU_2750653_0_0_9"/>
<sequence>MPNWASVNNSLHRAGGFLAVCPFEVYSRFFQEGGNGFSSETRRRKPAVGFIAKSLLLLRKINFLGGNENV</sequence>
<evidence type="ECO:0000313" key="2">
    <source>
        <dbReference type="Proteomes" id="UP000003490"/>
    </source>
</evidence>
<evidence type="ECO:0000313" key="1">
    <source>
        <dbReference type="EMBL" id="EDO62199.1"/>
    </source>
</evidence>
<gene>
    <name evidence="1" type="ORF">CLOLEP_01060</name>
</gene>
<dbReference type="Proteomes" id="UP000003490">
    <property type="component" value="Unassembled WGS sequence"/>
</dbReference>